<dbReference type="InterPro" id="IPR013766">
    <property type="entry name" value="Thioredoxin_domain"/>
</dbReference>
<dbReference type="RefSeq" id="WP_105722938.1">
    <property type="nucleotide sequence ID" value="NZ_PVBS01000001.1"/>
</dbReference>
<feature type="signal peptide" evidence="1">
    <location>
        <begin position="1"/>
        <end position="20"/>
    </location>
</feature>
<dbReference type="GO" id="GO:0016209">
    <property type="term" value="F:antioxidant activity"/>
    <property type="evidence" value="ECO:0007669"/>
    <property type="project" value="InterPro"/>
</dbReference>
<keyword evidence="4" id="KW-1185">Reference proteome</keyword>
<name>A0A2S9JSQ7_9SPHI</name>
<dbReference type="InterPro" id="IPR000866">
    <property type="entry name" value="AhpC/TSA"/>
</dbReference>
<dbReference type="PROSITE" id="PS51352">
    <property type="entry name" value="THIOREDOXIN_2"/>
    <property type="match status" value="1"/>
</dbReference>
<dbReference type="OrthoDB" id="793244at2"/>
<dbReference type="InterPro" id="IPR036249">
    <property type="entry name" value="Thioredoxin-like_sf"/>
</dbReference>
<comment type="caution">
    <text evidence="3">The sequence shown here is derived from an EMBL/GenBank/DDBJ whole genome shotgun (WGS) entry which is preliminary data.</text>
</comment>
<gene>
    <name evidence="3" type="ORF">C5749_03180</name>
</gene>
<dbReference type="Proteomes" id="UP000238642">
    <property type="component" value="Unassembled WGS sequence"/>
</dbReference>
<feature type="chain" id="PRO_5015684705" evidence="1">
    <location>
        <begin position="21"/>
        <end position="160"/>
    </location>
</feature>
<dbReference type="GO" id="GO:0016491">
    <property type="term" value="F:oxidoreductase activity"/>
    <property type="evidence" value="ECO:0007669"/>
    <property type="project" value="InterPro"/>
</dbReference>
<evidence type="ECO:0000259" key="2">
    <source>
        <dbReference type="PROSITE" id="PS51352"/>
    </source>
</evidence>
<sequence length="160" mass="18532">MRKLKGITLFVVLTVSSLSAQDIKTVKYEQMEEIIDQKVDKLTIVNFWATWCAPCIEEIPHFVTVFNQYRESADLDIIFVSLDRLINIKEVAKVTKRYKMPGELLLLDDAKRFNEWIPKVHPDWQGNIPATGFYRNGTLLEFNPGVLTEEGLTHIIHKLK</sequence>
<dbReference type="PANTHER" id="PTHR42852:SF13">
    <property type="entry name" value="PROTEIN DIPZ"/>
    <property type="match status" value="1"/>
</dbReference>
<feature type="domain" description="Thioredoxin" evidence="2">
    <location>
        <begin position="9"/>
        <end position="160"/>
    </location>
</feature>
<evidence type="ECO:0000313" key="3">
    <source>
        <dbReference type="EMBL" id="PRD56284.1"/>
    </source>
</evidence>
<dbReference type="Gene3D" id="3.40.30.10">
    <property type="entry name" value="Glutaredoxin"/>
    <property type="match status" value="1"/>
</dbReference>
<organism evidence="3 4">
    <name type="scientific">Sphingobacterium gobiense</name>
    <dbReference type="NCBI Taxonomy" id="1382456"/>
    <lineage>
        <taxon>Bacteria</taxon>
        <taxon>Pseudomonadati</taxon>
        <taxon>Bacteroidota</taxon>
        <taxon>Sphingobacteriia</taxon>
        <taxon>Sphingobacteriales</taxon>
        <taxon>Sphingobacteriaceae</taxon>
        <taxon>Sphingobacterium</taxon>
    </lineage>
</organism>
<evidence type="ECO:0000256" key="1">
    <source>
        <dbReference type="SAM" id="SignalP"/>
    </source>
</evidence>
<accession>A0A2S9JSQ7</accession>
<dbReference type="EMBL" id="PVBS01000001">
    <property type="protein sequence ID" value="PRD56284.1"/>
    <property type="molecule type" value="Genomic_DNA"/>
</dbReference>
<evidence type="ECO:0000313" key="4">
    <source>
        <dbReference type="Proteomes" id="UP000238642"/>
    </source>
</evidence>
<proteinExistence type="predicted"/>
<reference evidence="3 4" key="1">
    <citation type="submission" date="2018-02" db="EMBL/GenBank/DDBJ databases">
        <title>The draft genome of Sphingobacterium gobiense H7.</title>
        <authorList>
            <person name="Li L."/>
            <person name="Liu L."/>
            <person name="Zhang X."/>
            <person name="Wang T."/>
            <person name="Liang L."/>
        </authorList>
    </citation>
    <scope>NUCLEOTIDE SEQUENCE [LARGE SCALE GENOMIC DNA]</scope>
    <source>
        <strain evidence="3 4">ACCC 05757</strain>
    </source>
</reference>
<keyword evidence="1" id="KW-0732">Signal</keyword>
<dbReference type="PANTHER" id="PTHR42852">
    <property type="entry name" value="THIOL:DISULFIDE INTERCHANGE PROTEIN DSBE"/>
    <property type="match status" value="1"/>
</dbReference>
<dbReference type="SUPFAM" id="SSF52833">
    <property type="entry name" value="Thioredoxin-like"/>
    <property type="match status" value="1"/>
</dbReference>
<dbReference type="Pfam" id="PF00578">
    <property type="entry name" value="AhpC-TSA"/>
    <property type="match status" value="1"/>
</dbReference>
<dbReference type="InterPro" id="IPR050553">
    <property type="entry name" value="Thioredoxin_ResA/DsbE_sf"/>
</dbReference>
<dbReference type="CDD" id="cd02966">
    <property type="entry name" value="TlpA_like_family"/>
    <property type="match status" value="1"/>
</dbReference>
<protein>
    <submittedName>
        <fullName evidence="3">TlpA family protein disulfide reductase</fullName>
    </submittedName>
</protein>
<dbReference type="AlphaFoldDB" id="A0A2S9JSQ7"/>